<reference evidence="2" key="1">
    <citation type="journal article" date="2023" name="Mol. Phylogenet. Evol.">
        <title>Genome-scale phylogeny and comparative genomics of the fungal order Sordariales.</title>
        <authorList>
            <person name="Hensen N."/>
            <person name="Bonometti L."/>
            <person name="Westerberg I."/>
            <person name="Brannstrom I.O."/>
            <person name="Guillou S."/>
            <person name="Cros-Aarteil S."/>
            <person name="Calhoun S."/>
            <person name="Haridas S."/>
            <person name="Kuo A."/>
            <person name="Mondo S."/>
            <person name="Pangilinan J."/>
            <person name="Riley R."/>
            <person name="LaButti K."/>
            <person name="Andreopoulos B."/>
            <person name="Lipzen A."/>
            <person name="Chen C."/>
            <person name="Yan M."/>
            <person name="Daum C."/>
            <person name="Ng V."/>
            <person name="Clum A."/>
            <person name="Steindorff A."/>
            <person name="Ohm R.A."/>
            <person name="Martin F."/>
            <person name="Silar P."/>
            <person name="Natvig D.O."/>
            <person name="Lalanne C."/>
            <person name="Gautier V."/>
            <person name="Ament-Velasquez S.L."/>
            <person name="Kruys A."/>
            <person name="Hutchinson M.I."/>
            <person name="Powell A.J."/>
            <person name="Barry K."/>
            <person name="Miller A.N."/>
            <person name="Grigoriev I.V."/>
            <person name="Debuchy R."/>
            <person name="Gladieux P."/>
            <person name="Hiltunen Thoren M."/>
            <person name="Johannesson H."/>
        </authorList>
    </citation>
    <scope>NUCLEOTIDE SEQUENCE</scope>
    <source>
        <strain evidence="2">PSN309</strain>
    </source>
</reference>
<dbReference type="AlphaFoldDB" id="A0AAN7AK19"/>
<keyword evidence="1" id="KW-0472">Membrane</keyword>
<feature type="transmembrane region" description="Helical" evidence="1">
    <location>
        <begin position="60"/>
        <end position="82"/>
    </location>
</feature>
<organism evidence="2 3">
    <name type="scientific">Podospora australis</name>
    <dbReference type="NCBI Taxonomy" id="1536484"/>
    <lineage>
        <taxon>Eukaryota</taxon>
        <taxon>Fungi</taxon>
        <taxon>Dikarya</taxon>
        <taxon>Ascomycota</taxon>
        <taxon>Pezizomycotina</taxon>
        <taxon>Sordariomycetes</taxon>
        <taxon>Sordariomycetidae</taxon>
        <taxon>Sordariales</taxon>
        <taxon>Podosporaceae</taxon>
        <taxon>Podospora</taxon>
    </lineage>
</organism>
<proteinExistence type="predicted"/>
<keyword evidence="1" id="KW-0812">Transmembrane</keyword>
<evidence type="ECO:0000313" key="3">
    <source>
        <dbReference type="Proteomes" id="UP001302126"/>
    </source>
</evidence>
<accession>A0AAN7AK19</accession>
<keyword evidence="1" id="KW-1133">Transmembrane helix</keyword>
<reference evidence="2" key="2">
    <citation type="submission" date="2023-05" db="EMBL/GenBank/DDBJ databases">
        <authorList>
            <consortium name="Lawrence Berkeley National Laboratory"/>
            <person name="Steindorff A."/>
            <person name="Hensen N."/>
            <person name="Bonometti L."/>
            <person name="Westerberg I."/>
            <person name="Brannstrom I.O."/>
            <person name="Guillou S."/>
            <person name="Cros-Aarteil S."/>
            <person name="Calhoun S."/>
            <person name="Haridas S."/>
            <person name="Kuo A."/>
            <person name="Mondo S."/>
            <person name="Pangilinan J."/>
            <person name="Riley R."/>
            <person name="Labutti K."/>
            <person name="Andreopoulos B."/>
            <person name="Lipzen A."/>
            <person name="Chen C."/>
            <person name="Yanf M."/>
            <person name="Daum C."/>
            <person name="Ng V."/>
            <person name="Clum A."/>
            <person name="Ohm R."/>
            <person name="Martin F."/>
            <person name="Silar P."/>
            <person name="Natvig D."/>
            <person name="Lalanne C."/>
            <person name="Gautier V."/>
            <person name="Ament-Velasquez S.L."/>
            <person name="Kruys A."/>
            <person name="Hutchinson M.I."/>
            <person name="Powell A.J."/>
            <person name="Barry K."/>
            <person name="Miller A.N."/>
            <person name="Grigoriev I.V."/>
            <person name="Debuchy R."/>
            <person name="Gladieux P."/>
            <person name="Thoren M.H."/>
            <person name="Johannesson H."/>
        </authorList>
    </citation>
    <scope>NUCLEOTIDE SEQUENCE</scope>
    <source>
        <strain evidence="2">PSN309</strain>
    </source>
</reference>
<feature type="transmembrane region" description="Helical" evidence="1">
    <location>
        <begin position="21"/>
        <end position="40"/>
    </location>
</feature>
<name>A0AAN7AK19_9PEZI</name>
<evidence type="ECO:0000256" key="1">
    <source>
        <dbReference type="SAM" id="Phobius"/>
    </source>
</evidence>
<comment type="caution">
    <text evidence="2">The sequence shown here is derived from an EMBL/GenBank/DDBJ whole genome shotgun (WGS) entry which is preliminary data.</text>
</comment>
<dbReference type="Proteomes" id="UP001302126">
    <property type="component" value="Unassembled WGS sequence"/>
</dbReference>
<keyword evidence="3" id="KW-1185">Reference proteome</keyword>
<gene>
    <name evidence="2" type="ORF">QBC35DRAFT_491241</name>
</gene>
<sequence>MNPAKNLEEQHLPLNFKYSTYLLLAGVLWYFVHQCCRSLLDILSYFWRFQMLTLLPIDGFFFLFFFLFFSLFFPFFFPFFFLKRKQCRAVPLCRAAASRQTT</sequence>
<protein>
    <submittedName>
        <fullName evidence="2">Uncharacterized protein</fullName>
    </submittedName>
</protein>
<evidence type="ECO:0000313" key="2">
    <source>
        <dbReference type="EMBL" id="KAK4190073.1"/>
    </source>
</evidence>
<dbReference type="EMBL" id="MU864369">
    <property type="protein sequence ID" value="KAK4190073.1"/>
    <property type="molecule type" value="Genomic_DNA"/>
</dbReference>